<feature type="domain" description="Phospholipase/carboxylesterase/thioesterase" evidence="3">
    <location>
        <begin position="24"/>
        <end position="213"/>
    </location>
</feature>
<sequence length="216" mass="22490">MSALTPDPAELQVRFSADPSTSGADRLVVLLHGFGADEADMLGVAPHLPDGFVVAAPRAPFALPWGGRAWYPLELVPGGIVDAPAYATQAAAAAATVLEWLAGQSGRWREVFIGGFSQGASVGLAAMAARPEAAEGWLVLSGFVAPGTPEPAPADPLPRVFWSRDVADPVVPARWAEATQTWLDGHARVDVHTYPGLGHSLDARVIADLDAFLVAG</sequence>
<dbReference type="Gene3D" id="3.40.50.1820">
    <property type="entry name" value="alpha/beta hydrolase"/>
    <property type="match status" value="1"/>
</dbReference>
<gene>
    <name evidence="4" type="ORF">GGQ54_000133</name>
</gene>
<evidence type="ECO:0000259" key="3">
    <source>
        <dbReference type="Pfam" id="PF02230"/>
    </source>
</evidence>
<keyword evidence="2" id="KW-0378">Hydrolase</keyword>
<evidence type="ECO:0000313" key="5">
    <source>
        <dbReference type="Proteomes" id="UP000527616"/>
    </source>
</evidence>
<accession>A0A7Z0IJI7</accession>
<evidence type="ECO:0000256" key="1">
    <source>
        <dbReference type="ARBA" id="ARBA00006499"/>
    </source>
</evidence>
<comment type="caution">
    <text evidence="4">The sequence shown here is derived from an EMBL/GenBank/DDBJ whole genome shotgun (WGS) entry which is preliminary data.</text>
</comment>
<comment type="similarity">
    <text evidence="1">Belongs to the AB hydrolase superfamily. AB hydrolase 2 family.</text>
</comment>
<dbReference type="InterPro" id="IPR003140">
    <property type="entry name" value="PLipase/COase/thioEstase"/>
</dbReference>
<dbReference type="RefSeq" id="WP_179443628.1">
    <property type="nucleotide sequence ID" value="NZ_JACBZS010000001.1"/>
</dbReference>
<keyword evidence="5" id="KW-1185">Reference proteome</keyword>
<dbReference type="GO" id="GO:0016787">
    <property type="term" value="F:hydrolase activity"/>
    <property type="evidence" value="ECO:0007669"/>
    <property type="project" value="UniProtKB-KW"/>
</dbReference>
<dbReference type="AlphaFoldDB" id="A0A7Z0IJI7"/>
<reference evidence="4 5" key="1">
    <citation type="submission" date="2020-07" db="EMBL/GenBank/DDBJ databases">
        <title>Sequencing the genomes of 1000 actinobacteria strains.</title>
        <authorList>
            <person name="Klenk H.-P."/>
        </authorList>
    </citation>
    <scope>NUCLEOTIDE SEQUENCE [LARGE SCALE GENOMIC DNA]</scope>
    <source>
        <strain evidence="4 5">DSM 103164</strain>
    </source>
</reference>
<evidence type="ECO:0000256" key="2">
    <source>
        <dbReference type="ARBA" id="ARBA00022801"/>
    </source>
</evidence>
<dbReference type="InterPro" id="IPR029058">
    <property type="entry name" value="AB_hydrolase_fold"/>
</dbReference>
<name>A0A7Z0IJI7_9ACTN</name>
<dbReference type="EMBL" id="JACBZS010000001">
    <property type="protein sequence ID" value="NYI69573.1"/>
    <property type="molecule type" value="Genomic_DNA"/>
</dbReference>
<dbReference type="PANTHER" id="PTHR10655:SF17">
    <property type="entry name" value="LYSOPHOSPHOLIPASE-LIKE PROTEIN 1"/>
    <property type="match status" value="1"/>
</dbReference>
<dbReference type="InterPro" id="IPR050565">
    <property type="entry name" value="LYPA1-2/EST-like"/>
</dbReference>
<dbReference type="Pfam" id="PF02230">
    <property type="entry name" value="Abhydrolase_2"/>
    <property type="match status" value="1"/>
</dbReference>
<organism evidence="4 5">
    <name type="scientific">Naumannella cuiyingiana</name>
    <dbReference type="NCBI Taxonomy" id="1347891"/>
    <lineage>
        <taxon>Bacteria</taxon>
        <taxon>Bacillati</taxon>
        <taxon>Actinomycetota</taxon>
        <taxon>Actinomycetes</taxon>
        <taxon>Propionibacteriales</taxon>
        <taxon>Propionibacteriaceae</taxon>
        <taxon>Naumannella</taxon>
    </lineage>
</organism>
<protein>
    <submittedName>
        <fullName evidence="4">Phospholipase/carboxylesterase</fullName>
    </submittedName>
</protein>
<dbReference type="PANTHER" id="PTHR10655">
    <property type="entry name" value="LYSOPHOSPHOLIPASE-RELATED"/>
    <property type="match status" value="1"/>
</dbReference>
<dbReference type="SUPFAM" id="SSF53474">
    <property type="entry name" value="alpha/beta-Hydrolases"/>
    <property type="match status" value="1"/>
</dbReference>
<evidence type="ECO:0000313" key="4">
    <source>
        <dbReference type="EMBL" id="NYI69573.1"/>
    </source>
</evidence>
<proteinExistence type="inferred from homology"/>
<dbReference type="Proteomes" id="UP000527616">
    <property type="component" value="Unassembled WGS sequence"/>
</dbReference>